<dbReference type="InterPro" id="IPR029044">
    <property type="entry name" value="Nucleotide-diphossugar_trans"/>
</dbReference>
<accession>G2J8V4</accession>
<dbReference type="EMBL" id="CAFB01000038">
    <property type="protein sequence ID" value="CCD29201.1"/>
    <property type="molecule type" value="Genomic_DNA"/>
</dbReference>
<dbReference type="STRING" id="1070319.CAGGBEG34_210068"/>
<dbReference type="EC" id="2.4.1.-" evidence="3"/>
<evidence type="ECO:0000259" key="2">
    <source>
        <dbReference type="Pfam" id="PF00535"/>
    </source>
</evidence>
<protein>
    <submittedName>
        <fullName evidence="3">Alpha-L-glycero-D-manno-heptose beta-1,4-glucosyltransferase</fullName>
        <ecNumber evidence="3">2.4.1.-</ecNumber>
    </submittedName>
</protein>
<dbReference type="GO" id="GO:0016757">
    <property type="term" value="F:glycosyltransferase activity"/>
    <property type="evidence" value="ECO:0007669"/>
    <property type="project" value="UniProtKB-KW"/>
</dbReference>
<dbReference type="AlphaFoldDB" id="G2J8V4"/>
<dbReference type="CDD" id="cd02511">
    <property type="entry name" value="Beta4Glucosyltransferase"/>
    <property type="match status" value="1"/>
</dbReference>
<keyword evidence="4" id="KW-1185">Reference proteome</keyword>
<keyword evidence="3" id="KW-0808">Transferase</keyword>
<gene>
    <name evidence="3" type="ORF">CAGGBEG34_210068</name>
</gene>
<dbReference type="Proteomes" id="UP000054051">
    <property type="component" value="Unassembled WGS sequence"/>
</dbReference>
<organism evidence="3 4">
    <name type="scientific">Candidatus Glomeribacter gigasporarum BEG34</name>
    <dbReference type="NCBI Taxonomy" id="1070319"/>
    <lineage>
        <taxon>Bacteria</taxon>
        <taxon>Pseudomonadati</taxon>
        <taxon>Pseudomonadota</taxon>
        <taxon>Betaproteobacteria</taxon>
        <taxon>Burkholderiales</taxon>
        <taxon>Burkholderiaceae</taxon>
        <taxon>Candidatus Glomeribacter</taxon>
    </lineage>
</organism>
<evidence type="ECO:0000313" key="4">
    <source>
        <dbReference type="Proteomes" id="UP000054051"/>
    </source>
</evidence>
<proteinExistence type="inferred from homology"/>
<comment type="caution">
    <text evidence="3">The sequence shown here is derived from an EMBL/GenBank/DDBJ whole genome shotgun (WGS) entry which is preliminary data.</text>
</comment>
<dbReference type="OrthoDB" id="9815923at2"/>
<dbReference type="PANTHER" id="PTHR43630">
    <property type="entry name" value="POLY-BETA-1,6-N-ACETYL-D-GLUCOSAMINE SYNTHASE"/>
    <property type="match status" value="1"/>
</dbReference>
<evidence type="ECO:0000313" key="3">
    <source>
        <dbReference type="EMBL" id="CCD29201.1"/>
    </source>
</evidence>
<keyword evidence="3" id="KW-0328">Glycosyltransferase</keyword>
<sequence>MPGKLRLSVIIITLNEAHHITECIDSIKSIASEIIVLDCGSEDETQALARAHGARVMQNTGWPGFGPQKNRALARAQFAWILSLDADERATPALCAEIARAVRNEGYTAYAIPRRTQFCGRWVRHSGWTPDDVVQLFRRGQARFSEHAVHEHVRVEGSIGHLTQPLEHYSYRSQREVNEKVQRYARAGAQELHRAGIRGGFCKALLHGGWAWWRTFIWRLGFLDGWTGWAIAAMNARTAWLKYKYLGAARGAAPTSAAVRNS</sequence>
<feature type="domain" description="Glycosyltransferase 2-like" evidence="2">
    <location>
        <begin position="8"/>
        <end position="128"/>
    </location>
</feature>
<evidence type="ECO:0000256" key="1">
    <source>
        <dbReference type="ARBA" id="ARBA00038494"/>
    </source>
</evidence>
<reference evidence="3 4" key="1">
    <citation type="submission" date="2011-08" db="EMBL/GenBank/DDBJ databases">
        <title>The genome of the obligate endobacterium of an arbuscular mycorrhizal fungus reveals an interphylum network of nutritional interactions.</title>
        <authorList>
            <person name="Ghignone S."/>
            <person name="Salvioli A."/>
            <person name="Anca I."/>
            <person name="Lumini E."/>
            <person name="Ortu G."/>
            <person name="Petiti L."/>
            <person name="Cruveiller S."/>
            <person name="Bianciotto V."/>
            <person name="Piffanelli P."/>
            <person name="Lanfranco L."/>
            <person name="Bonfante P."/>
        </authorList>
    </citation>
    <scope>NUCLEOTIDE SEQUENCE [LARGE SCALE GENOMIC DNA]</scope>
    <source>
        <strain evidence="3 4">BEG34</strain>
    </source>
</reference>
<dbReference type="InterPro" id="IPR001173">
    <property type="entry name" value="Glyco_trans_2-like"/>
</dbReference>
<dbReference type="PANTHER" id="PTHR43630:SF2">
    <property type="entry name" value="GLYCOSYLTRANSFERASE"/>
    <property type="match status" value="1"/>
</dbReference>
<name>G2J8V4_9BURK</name>
<dbReference type="Gene3D" id="3.90.550.10">
    <property type="entry name" value="Spore Coat Polysaccharide Biosynthesis Protein SpsA, Chain A"/>
    <property type="match status" value="1"/>
</dbReference>
<dbReference type="SUPFAM" id="SSF53448">
    <property type="entry name" value="Nucleotide-diphospho-sugar transferases"/>
    <property type="match status" value="1"/>
</dbReference>
<dbReference type="eggNOG" id="COG0463">
    <property type="taxonomic scope" value="Bacteria"/>
</dbReference>
<comment type="similarity">
    <text evidence="1">Belongs to the glycosyltransferase 2 family. WaaE/KdtX subfamily.</text>
</comment>
<dbReference type="Pfam" id="PF00535">
    <property type="entry name" value="Glycos_transf_2"/>
    <property type="match status" value="1"/>
</dbReference>
<dbReference type="RefSeq" id="WP_006682435.1">
    <property type="nucleotide sequence ID" value="NZ_CAFB01000038.1"/>
</dbReference>